<feature type="transmembrane region" description="Helical" evidence="1">
    <location>
        <begin position="38"/>
        <end position="58"/>
    </location>
</feature>
<dbReference type="Pfam" id="PF12670">
    <property type="entry name" value="DUF3792"/>
    <property type="match status" value="1"/>
</dbReference>
<accession>A0A9D1KFT2</accession>
<sequence>MRTIKVLGRSLLVSYLLSALFLTLLALALFQMKLSPSAVSGGVYAVYGLSCFIGGVLAGKGSGSRRFFWGLCSGLLYFLILALMSFLLNGSLGEDSGRLPLILGICAACGTVGGMIS</sequence>
<dbReference type="Proteomes" id="UP000886860">
    <property type="component" value="Unassembled WGS sequence"/>
</dbReference>
<protein>
    <submittedName>
        <fullName evidence="2">TIGR04086 family membrane protein</fullName>
    </submittedName>
</protein>
<feature type="transmembrane region" description="Helical" evidence="1">
    <location>
        <begin position="99"/>
        <end position="116"/>
    </location>
</feature>
<feature type="transmembrane region" description="Helical" evidence="1">
    <location>
        <begin position="12"/>
        <end position="32"/>
    </location>
</feature>
<proteinExistence type="predicted"/>
<dbReference type="NCBIfam" id="TIGR04086">
    <property type="entry name" value="TIGR04086_membr"/>
    <property type="match status" value="1"/>
</dbReference>
<keyword evidence="1" id="KW-0812">Transmembrane</keyword>
<keyword evidence="1" id="KW-0472">Membrane</keyword>
<dbReference type="AlphaFoldDB" id="A0A9D1KFT2"/>
<evidence type="ECO:0000256" key="1">
    <source>
        <dbReference type="SAM" id="Phobius"/>
    </source>
</evidence>
<comment type="caution">
    <text evidence="2">The sequence shown here is derived from an EMBL/GenBank/DDBJ whole genome shotgun (WGS) entry which is preliminary data.</text>
</comment>
<keyword evidence="1" id="KW-1133">Transmembrane helix</keyword>
<gene>
    <name evidence="2" type="ORF">IAB60_01665</name>
</gene>
<feature type="transmembrane region" description="Helical" evidence="1">
    <location>
        <begin position="67"/>
        <end position="87"/>
    </location>
</feature>
<evidence type="ECO:0000313" key="3">
    <source>
        <dbReference type="Proteomes" id="UP000886860"/>
    </source>
</evidence>
<evidence type="ECO:0000313" key="2">
    <source>
        <dbReference type="EMBL" id="HIT40797.1"/>
    </source>
</evidence>
<reference evidence="2" key="1">
    <citation type="submission" date="2020-10" db="EMBL/GenBank/DDBJ databases">
        <authorList>
            <person name="Gilroy R."/>
        </authorList>
    </citation>
    <scope>NUCLEOTIDE SEQUENCE</scope>
    <source>
        <strain evidence="2">CHK123-3438</strain>
    </source>
</reference>
<reference evidence="2" key="2">
    <citation type="journal article" date="2021" name="PeerJ">
        <title>Extensive microbial diversity within the chicken gut microbiome revealed by metagenomics and culture.</title>
        <authorList>
            <person name="Gilroy R."/>
            <person name="Ravi A."/>
            <person name="Getino M."/>
            <person name="Pursley I."/>
            <person name="Horton D.L."/>
            <person name="Alikhan N.F."/>
            <person name="Baker D."/>
            <person name="Gharbi K."/>
            <person name="Hall N."/>
            <person name="Watson M."/>
            <person name="Adriaenssens E.M."/>
            <person name="Foster-Nyarko E."/>
            <person name="Jarju S."/>
            <person name="Secka A."/>
            <person name="Antonio M."/>
            <person name="Oren A."/>
            <person name="Chaudhuri R.R."/>
            <person name="La Ragione R."/>
            <person name="Hildebrand F."/>
            <person name="Pallen M.J."/>
        </authorList>
    </citation>
    <scope>NUCLEOTIDE SEQUENCE</scope>
    <source>
        <strain evidence="2">CHK123-3438</strain>
    </source>
</reference>
<dbReference type="InterPro" id="IPR023804">
    <property type="entry name" value="DUF3792_TM"/>
</dbReference>
<organism evidence="2 3">
    <name type="scientific">Candidatus Caccovicinus merdipullorum</name>
    <dbReference type="NCBI Taxonomy" id="2840724"/>
    <lineage>
        <taxon>Bacteria</taxon>
        <taxon>Bacillati</taxon>
        <taxon>Bacillota</taxon>
        <taxon>Clostridia</taxon>
        <taxon>Eubacteriales</taxon>
        <taxon>Candidatus Caccovicinus</taxon>
    </lineage>
</organism>
<dbReference type="EMBL" id="DVKS01000031">
    <property type="protein sequence ID" value="HIT40797.1"/>
    <property type="molecule type" value="Genomic_DNA"/>
</dbReference>
<name>A0A9D1KFT2_9FIRM</name>